<dbReference type="Proteomes" id="UP000264294">
    <property type="component" value="Unassembled WGS sequence"/>
</dbReference>
<organism evidence="1 3">
    <name type="scientific">Bacillus clarus</name>
    <dbReference type="NCBI Taxonomy" id="2338372"/>
    <lineage>
        <taxon>Bacteria</taxon>
        <taxon>Bacillati</taxon>
        <taxon>Bacillota</taxon>
        <taxon>Bacilli</taxon>
        <taxon>Bacillales</taxon>
        <taxon>Bacillaceae</taxon>
        <taxon>Bacillus</taxon>
        <taxon>Bacillus cereus group</taxon>
    </lineage>
</organism>
<dbReference type="EMBL" id="QVOD01000027">
    <property type="protein sequence ID" value="RFT65436.1"/>
    <property type="molecule type" value="Genomic_DNA"/>
</dbReference>
<evidence type="ECO:0000313" key="2">
    <source>
        <dbReference type="EMBL" id="RFT65436.1"/>
    </source>
</evidence>
<reference evidence="1 3" key="1">
    <citation type="submission" date="2014-04" db="EMBL/GenBank/DDBJ databases">
        <authorList>
            <person name="Bishop-Lilly K.A."/>
            <person name="Broomall S.M."/>
            <person name="Chain P.S."/>
            <person name="Chertkov O."/>
            <person name="Coyne S.R."/>
            <person name="Daligault H.E."/>
            <person name="Davenport K.W."/>
            <person name="Erkkila T."/>
            <person name="Frey K.G."/>
            <person name="Gibbons H.S."/>
            <person name="Gu W."/>
            <person name="Jaissle J."/>
            <person name="Johnson S.L."/>
            <person name="Koroleva G.I."/>
            <person name="Ladner J.T."/>
            <person name="Lo C.-C."/>
            <person name="Minogue T.D."/>
            <person name="Munk C."/>
            <person name="Palacios G.F."/>
            <person name="Redden C.L."/>
            <person name="Rosenzweig C.N."/>
            <person name="Scholz M.B."/>
            <person name="Teshima H."/>
            <person name="Xu Y."/>
        </authorList>
    </citation>
    <scope>NUCLEOTIDE SEQUENCE [LARGE SCALE GENOMIC DNA]</scope>
    <source>
        <strain evidence="1 3">BHP</strain>
    </source>
</reference>
<protein>
    <submittedName>
        <fullName evidence="1">Uncharacterized protein</fullName>
    </submittedName>
</protein>
<dbReference type="Proteomes" id="UP000029389">
    <property type="component" value="Unassembled WGS sequence"/>
</dbReference>
<reference evidence="2 4" key="2">
    <citation type="submission" date="2018-08" db="EMBL/GenBank/DDBJ databases">
        <title>Bacillus clarus sp. nov. strain PS00077A.</title>
        <authorList>
            <person name="Mendez Acevedo M."/>
            <person name="Carroll L."/>
            <person name="Mukherjee M."/>
            <person name="Wiedmann M."/>
            <person name="Kovac J."/>
        </authorList>
    </citation>
    <scope>NUCLEOTIDE SEQUENCE [LARGE SCALE GENOMIC DNA]</scope>
    <source>
        <strain evidence="2 4">PS00077A</strain>
    </source>
</reference>
<comment type="caution">
    <text evidence="1">The sequence shown here is derived from an EMBL/GenBank/DDBJ whole genome shotgun (WGS) entry which is preliminary data.</text>
</comment>
<dbReference type="AlphaFoldDB" id="A0A090Z1G7"/>
<keyword evidence="4" id="KW-1185">Reference proteome</keyword>
<evidence type="ECO:0000313" key="4">
    <source>
        <dbReference type="Proteomes" id="UP000264294"/>
    </source>
</evidence>
<dbReference type="RefSeq" id="WP_042983144.1">
    <property type="nucleotide sequence ID" value="NZ_JMQC01000008.1"/>
</dbReference>
<evidence type="ECO:0000313" key="3">
    <source>
        <dbReference type="Proteomes" id="UP000029389"/>
    </source>
</evidence>
<dbReference type="EMBL" id="JMQC01000008">
    <property type="protein sequence ID" value="KFN04208.1"/>
    <property type="molecule type" value="Genomic_DNA"/>
</dbReference>
<accession>A0A090Z1G7</accession>
<name>A0A090Z1G7_9BACI</name>
<dbReference type="PATRIC" id="fig|1405.8.peg.4384"/>
<sequence length="68" mass="7742">MIERNKNLIADVTISTTIKLIKLLITNDIDKISVVTDEESTIVVVQEKMPSETDMSKLENVKVTQYFN</sequence>
<proteinExistence type="predicted"/>
<evidence type="ECO:0000313" key="1">
    <source>
        <dbReference type="EMBL" id="KFN04208.1"/>
    </source>
</evidence>
<gene>
    <name evidence="2" type="ORF">D0U04_19505</name>
    <name evidence="1" type="ORF">DJ93_4263</name>
</gene>